<comment type="pathway">
    <text evidence="2">Cofactor biosynthesis; thiamine diphosphate biosynthesis.</text>
</comment>
<protein>
    <recommendedName>
        <fullName evidence="10">Thiamine pyrimidine synthase</fullName>
    </recommendedName>
</protein>
<dbReference type="InterPro" id="IPR015168">
    <property type="entry name" value="SsuA/THI5"/>
</dbReference>
<name>A0ABU4Z4Q6_9HYPH</name>
<dbReference type="PROSITE" id="PS51318">
    <property type="entry name" value="TAT"/>
    <property type="match status" value="1"/>
</dbReference>
<dbReference type="EMBL" id="JAVIJC010000017">
    <property type="protein sequence ID" value="MDX8493295.1"/>
    <property type="molecule type" value="Genomic_DNA"/>
</dbReference>
<comment type="catalytic activity">
    <reaction evidence="11">
        <text>N(6)-(pyridoxal phosphate)-L-lysyl-[4-amino-5-hydroxymethyl-2-methylpyrimidine phosphate synthase] + L-histidyl-[4-amino-5-hydroxymethyl-2-methylpyrimidine phosphate synthase] + 2 Fe(3+) + 4 H2O = L-lysyl-[4-amino-5-hydroxymethyl-2-methylpyrimidine phosphate synthase] + (2S)-2-amino-5-hydroxy-4-oxopentanoyl-[4-amino-5-hydroxymethyl-2-methylpyrimidine phosphate synthase] + 4-amino-2-methyl-5-(phosphooxymethyl)pyrimidine + 3-oxopropanoate + 2 Fe(2+) + 2 H(+)</text>
        <dbReference type="Rhea" id="RHEA:65756"/>
        <dbReference type="Rhea" id="RHEA-COMP:16892"/>
        <dbReference type="Rhea" id="RHEA-COMP:16893"/>
        <dbReference type="Rhea" id="RHEA-COMP:16894"/>
        <dbReference type="Rhea" id="RHEA-COMP:16895"/>
        <dbReference type="ChEBI" id="CHEBI:15377"/>
        <dbReference type="ChEBI" id="CHEBI:15378"/>
        <dbReference type="ChEBI" id="CHEBI:29033"/>
        <dbReference type="ChEBI" id="CHEBI:29034"/>
        <dbReference type="ChEBI" id="CHEBI:29969"/>
        <dbReference type="ChEBI" id="CHEBI:29979"/>
        <dbReference type="ChEBI" id="CHEBI:33190"/>
        <dbReference type="ChEBI" id="CHEBI:58354"/>
        <dbReference type="ChEBI" id="CHEBI:143915"/>
        <dbReference type="ChEBI" id="CHEBI:157692"/>
    </reaction>
    <physiologicalReaction direction="left-to-right" evidence="11">
        <dbReference type="Rhea" id="RHEA:65757"/>
    </physiologicalReaction>
</comment>
<organism evidence="13 14">
    <name type="scientific">Mesorhizobium captivum</name>
    <dbReference type="NCBI Taxonomy" id="3072319"/>
    <lineage>
        <taxon>Bacteria</taxon>
        <taxon>Pseudomonadati</taxon>
        <taxon>Pseudomonadota</taxon>
        <taxon>Alphaproteobacteria</taxon>
        <taxon>Hyphomicrobiales</taxon>
        <taxon>Phyllobacteriaceae</taxon>
        <taxon>Mesorhizobium</taxon>
    </lineage>
</organism>
<comment type="subunit">
    <text evidence="4">Homodimer.</text>
</comment>
<reference evidence="13 14" key="1">
    <citation type="submission" date="2023-08" db="EMBL/GenBank/DDBJ databases">
        <title>Implementing the SeqCode for naming new Mesorhizobium species isolated from Vachellia karroo root nodules.</title>
        <authorList>
            <person name="Van Lill M."/>
        </authorList>
    </citation>
    <scope>NUCLEOTIDE SEQUENCE [LARGE SCALE GENOMIC DNA]</scope>
    <source>
        <strain evidence="13 14">VK22B</strain>
    </source>
</reference>
<evidence type="ECO:0000313" key="14">
    <source>
        <dbReference type="Proteomes" id="UP001271249"/>
    </source>
</evidence>
<dbReference type="PANTHER" id="PTHR31528:SF1">
    <property type="entry name" value="4-AMINO-5-HYDROXYMETHYL-2-METHYLPYRIMIDINE PHOSPHATE SYNTHASE THI11-RELATED"/>
    <property type="match status" value="1"/>
</dbReference>
<dbReference type="InterPro" id="IPR027939">
    <property type="entry name" value="NMT1/THI5"/>
</dbReference>
<evidence type="ECO:0000313" key="13">
    <source>
        <dbReference type="EMBL" id="MDX8493295.1"/>
    </source>
</evidence>
<evidence type="ECO:0000256" key="6">
    <source>
        <dbReference type="ARBA" id="ARBA00022723"/>
    </source>
</evidence>
<dbReference type="InterPro" id="IPR006311">
    <property type="entry name" value="TAT_signal"/>
</dbReference>
<dbReference type="PANTHER" id="PTHR31528">
    <property type="entry name" value="4-AMINO-5-HYDROXYMETHYL-2-METHYLPYRIMIDINE PHOSPHATE SYNTHASE THI11-RELATED"/>
    <property type="match status" value="1"/>
</dbReference>
<keyword evidence="5" id="KW-0808">Transferase</keyword>
<evidence type="ECO:0000256" key="10">
    <source>
        <dbReference type="ARBA" id="ARBA00033171"/>
    </source>
</evidence>
<evidence type="ECO:0000256" key="4">
    <source>
        <dbReference type="ARBA" id="ARBA00011738"/>
    </source>
</evidence>
<gene>
    <name evidence="13" type="ORF">RFN29_17135</name>
</gene>
<dbReference type="Pfam" id="PF09084">
    <property type="entry name" value="NMT1"/>
    <property type="match status" value="1"/>
</dbReference>
<keyword evidence="9" id="KW-0408">Iron</keyword>
<dbReference type="Gene3D" id="3.40.190.10">
    <property type="entry name" value="Periplasmic binding protein-like II"/>
    <property type="match status" value="2"/>
</dbReference>
<evidence type="ECO:0000256" key="7">
    <source>
        <dbReference type="ARBA" id="ARBA00022898"/>
    </source>
</evidence>
<keyword evidence="14" id="KW-1185">Reference proteome</keyword>
<evidence type="ECO:0000259" key="12">
    <source>
        <dbReference type="Pfam" id="PF09084"/>
    </source>
</evidence>
<evidence type="ECO:0000256" key="1">
    <source>
        <dbReference type="ARBA" id="ARBA00003469"/>
    </source>
</evidence>
<evidence type="ECO:0000256" key="3">
    <source>
        <dbReference type="ARBA" id="ARBA00009406"/>
    </source>
</evidence>
<feature type="domain" description="SsuA/THI5-like" evidence="12">
    <location>
        <begin position="56"/>
        <end position="261"/>
    </location>
</feature>
<dbReference type="RefSeq" id="WP_320227258.1">
    <property type="nucleotide sequence ID" value="NZ_JAVIJB010000016.1"/>
</dbReference>
<evidence type="ECO:0000256" key="11">
    <source>
        <dbReference type="ARBA" id="ARBA00048179"/>
    </source>
</evidence>
<sequence length="350" mass="36892">MSGNRDYRLTRRTFVKGGLAAVAAASAGMQLVLTPGARAAGKVVIQYDWLMSNGQIGDIAAAANGYFKDAGLEVEFSPGGPNASTVPPVVSGAAQLGQFSETPQLYAARASGVPVKIIACGFRTGPYALTSKPAKPIRNVADLKGKKIGIQPTARFVIDEILAKNGIDPSEVTIVNVGFDKGPLVRGDVDAIGGWITNTQALSVVGDDRIDLLVRDLGLTSYADVYFATDKAIEENTDTLAKFIGAVGKGWGWVHANPQEAVKKMVAAYPGMDLGWEEKTVNLVLKLSFDGATAKDGWGTFDPASIEEQLALLDKVGQYPNGRPAAKDVYATKILELSAADRPRLDAPAA</sequence>
<dbReference type="SUPFAM" id="SSF53850">
    <property type="entry name" value="Periplasmic binding protein-like II"/>
    <property type="match status" value="1"/>
</dbReference>
<evidence type="ECO:0000256" key="5">
    <source>
        <dbReference type="ARBA" id="ARBA00022679"/>
    </source>
</evidence>
<keyword evidence="6" id="KW-0479">Metal-binding</keyword>
<evidence type="ECO:0000256" key="9">
    <source>
        <dbReference type="ARBA" id="ARBA00023004"/>
    </source>
</evidence>
<proteinExistence type="inferred from homology"/>
<evidence type="ECO:0000256" key="2">
    <source>
        <dbReference type="ARBA" id="ARBA00004948"/>
    </source>
</evidence>
<evidence type="ECO:0000256" key="8">
    <source>
        <dbReference type="ARBA" id="ARBA00022977"/>
    </source>
</evidence>
<comment type="caution">
    <text evidence="13">The sequence shown here is derived from an EMBL/GenBank/DDBJ whole genome shotgun (WGS) entry which is preliminary data.</text>
</comment>
<keyword evidence="7" id="KW-0663">Pyridoxal phosphate</keyword>
<accession>A0ABU4Z4Q6</accession>
<keyword evidence="8" id="KW-0784">Thiamine biosynthesis</keyword>
<comment type="function">
    <text evidence="1">Responsible for the formation of the pyrimidine heterocycle in the thiamine biosynthesis pathway. Catalyzes the formation of hydroxymethylpyrimidine phosphate (HMP-P) from histidine and pyridoxal phosphate (PLP). The protein uses PLP and the active site histidine to form HMP-P, generating an inactive enzyme. The enzyme can only undergo a single turnover, which suggests it is a suicide enzyme.</text>
</comment>
<comment type="similarity">
    <text evidence="3">Belongs to the NMT1/THI5 family.</text>
</comment>
<dbReference type="Proteomes" id="UP001271249">
    <property type="component" value="Unassembled WGS sequence"/>
</dbReference>